<keyword evidence="4" id="KW-1185">Reference proteome</keyword>
<feature type="non-terminal residue" evidence="1">
    <location>
        <position position="1"/>
    </location>
</feature>
<organism evidence="1 4">
    <name type="scientific">Didymodactylos carnosus</name>
    <dbReference type="NCBI Taxonomy" id="1234261"/>
    <lineage>
        <taxon>Eukaryota</taxon>
        <taxon>Metazoa</taxon>
        <taxon>Spiralia</taxon>
        <taxon>Gnathifera</taxon>
        <taxon>Rotifera</taxon>
        <taxon>Eurotatoria</taxon>
        <taxon>Bdelloidea</taxon>
        <taxon>Philodinida</taxon>
        <taxon>Philodinidae</taxon>
        <taxon>Didymodactylos</taxon>
    </lineage>
</organism>
<dbReference type="AlphaFoldDB" id="A0A816EAU8"/>
<accession>A0A816EAU8</accession>
<comment type="caution">
    <text evidence="1">The sequence shown here is derived from an EMBL/GenBank/DDBJ whole genome shotgun (WGS) entry which is preliminary data.</text>
</comment>
<dbReference type="EMBL" id="CAJOBA010075056">
    <property type="protein sequence ID" value="CAF4413121.1"/>
    <property type="molecule type" value="Genomic_DNA"/>
</dbReference>
<gene>
    <name evidence="1" type="ORF">GPM918_LOCUS45468</name>
    <name evidence="3" type="ORF">SRO942_LOCUS47995</name>
    <name evidence="2" type="ORF">TMI583_LOCUS44079</name>
</gene>
<dbReference type="Proteomes" id="UP000682733">
    <property type="component" value="Unassembled WGS sequence"/>
</dbReference>
<name>A0A816EAU8_9BILA</name>
<proteinExistence type="predicted"/>
<dbReference type="EMBL" id="CAJNOQ010051105">
    <property type="protein sequence ID" value="CAF1650170.1"/>
    <property type="molecule type" value="Genomic_DNA"/>
</dbReference>
<sequence length="216" mass="24544">KPVWKLELDTRYVAFAVKLLHPAILGPRQECEVEAQVPISTAETAIFHPKQQLQRNPAILMPHALLKLTNYTPQLAVIYLNDYPRHIPPNIRLAVTTYAPSSVQFFALSSSSPSKRHSCLDIQHHNDRTRQSPTSSDIDNTIHTLISHSHEQKQQGVYPVLLKHRTSFNLPKMITANTQIRHVIRTGDHNPMGQRPTGRRNVNSEKTFIGDLYVTL</sequence>
<evidence type="ECO:0000313" key="4">
    <source>
        <dbReference type="Proteomes" id="UP000663829"/>
    </source>
</evidence>
<evidence type="ECO:0000313" key="2">
    <source>
        <dbReference type="EMBL" id="CAF4413121.1"/>
    </source>
</evidence>
<dbReference type="Proteomes" id="UP000681722">
    <property type="component" value="Unassembled WGS sequence"/>
</dbReference>
<evidence type="ECO:0000313" key="3">
    <source>
        <dbReference type="EMBL" id="CAF4576928.1"/>
    </source>
</evidence>
<protein>
    <submittedName>
        <fullName evidence="1">Uncharacterized protein</fullName>
    </submittedName>
</protein>
<dbReference type="Proteomes" id="UP000663829">
    <property type="component" value="Unassembled WGS sequence"/>
</dbReference>
<evidence type="ECO:0000313" key="1">
    <source>
        <dbReference type="EMBL" id="CAF1650170.1"/>
    </source>
</evidence>
<dbReference type="EMBL" id="CAJOBC010121653">
    <property type="protein sequence ID" value="CAF4576928.1"/>
    <property type="molecule type" value="Genomic_DNA"/>
</dbReference>
<reference evidence="1" key="1">
    <citation type="submission" date="2021-02" db="EMBL/GenBank/DDBJ databases">
        <authorList>
            <person name="Nowell W R."/>
        </authorList>
    </citation>
    <scope>NUCLEOTIDE SEQUENCE</scope>
</reference>